<dbReference type="InterPro" id="IPR026960">
    <property type="entry name" value="RVT-Znf"/>
</dbReference>
<sequence>MHIKEGDANTKFFHLKVNARRRKNYIQRLRSGGGWAVSHQDKDDVIFEHFSRMMRRPEPRTCDINWQALHAPTTDLSHLDDPFTEQEIHRAIKEMPADKAPGPDGYTGNFFKVCWDIIKGDIMAVFESLNNLRCANMNLLNSANIVLIPKKEGADEVTDYRPISLIHSIAKTLSKTLALRLRLHMRTLVTVNQSAFIKGRSIHDNFLYVRNLARRYHRTRRPMLLFKLDITKAFDSKLFAKNTPFSSLKSVRAENEGEGMGKGACEHSLREDVKAFTDIFMRFGRATGLVTNMQKSQVAAIRCASIDLDSILDGVPALRAQFPIKYLGLPLLLGRLRKTDVQPIFDKIANRVTGWRGKNIGPAGRSTLVKSVLTAQPIYLLTALKISKEALGVLDAKRRKFLWAGTGDITGGKCKVNWKRTCLPTALGGLGVLNMEIFTRALRLRWLWHEWKDPTKPWVGLDTPCDETDKLLFTAATKITIGDGNTIRFWESAWLDGQRPKDSMPLVYAISKKRSKSLREGIENDTWIDDLELNGNTTFTVELISQLVSLWSATQDIMLNQNKSDHIVWKLSNHGEYSASSAYKAQCLGTVGTNFNPLIWKSWAPAKCKFYAWLVIQNRVWTSDRLACHARKFTSNFQTYLCIKSSSRNQPRYTN</sequence>
<proteinExistence type="predicted"/>
<organism evidence="3">
    <name type="scientific">Oryza sativa subsp. japonica</name>
    <name type="common">Rice</name>
    <dbReference type="NCBI Taxonomy" id="39947"/>
    <lineage>
        <taxon>Eukaryota</taxon>
        <taxon>Viridiplantae</taxon>
        <taxon>Streptophyta</taxon>
        <taxon>Embryophyta</taxon>
        <taxon>Tracheophyta</taxon>
        <taxon>Spermatophyta</taxon>
        <taxon>Magnoliopsida</taxon>
        <taxon>Liliopsida</taxon>
        <taxon>Poales</taxon>
        <taxon>Poaceae</taxon>
        <taxon>BOP clade</taxon>
        <taxon>Oryzoideae</taxon>
        <taxon>Oryzeae</taxon>
        <taxon>Oryzinae</taxon>
        <taxon>Oryza</taxon>
        <taxon>Oryza sativa</taxon>
    </lineage>
</organism>
<dbReference type="Pfam" id="PF00078">
    <property type="entry name" value="RVT_1"/>
    <property type="match status" value="1"/>
</dbReference>
<feature type="domain" description="Reverse transcriptase zinc-binding" evidence="2">
    <location>
        <begin position="577"/>
        <end position="644"/>
    </location>
</feature>
<dbReference type="InterPro" id="IPR000477">
    <property type="entry name" value="RT_dom"/>
</dbReference>
<dbReference type="AlphaFoldDB" id="Q7XVU9"/>
<evidence type="ECO:0000259" key="1">
    <source>
        <dbReference type="Pfam" id="PF00078"/>
    </source>
</evidence>
<dbReference type="EMBL" id="AL662966">
    <property type="protein sequence ID" value="CAD40429.1"/>
    <property type="molecule type" value="Genomic_DNA"/>
</dbReference>
<dbReference type="CDD" id="cd01650">
    <property type="entry name" value="RT_nLTR_like"/>
    <property type="match status" value="1"/>
</dbReference>
<reference evidence="3" key="1">
    <citation type="journal article" date="2002" name="Nature">
        <title>Sequence and analysis of rice chromosome 4.</title>
        <authorList>
            <person name="Feng Q."/>
            <person name="Zhang Y."/>
            <person name="Hao P."/>
            <person name="Wang S."/>
            <person name="Fu G."/>
            <person name="Huang Y."/>
            <person name="Li Y."/>
            <person name="Zhu J."/>
            <person name="Liu Y."/>
            <person name="Hu X."/>
            <person name="Jia P."/>
            <person name="Zhang Y."/>
            <person name="Zhao Q."/>
            <person name="Ying K."/>
            <person name="Yu S."/>
            <person name="Tang Y."/>
            <person name="Weng Q."/>
            <person name="Zhang L."/>
            <person name="Lu Y."/>
            <person name="Mu J."/>
            <person name="Lu Y."/>
            <person name="Zhang L.S."/>
            <person name="Yu Z."/>
            <person name="Fan D."/>
            <person name="Liu X."/>
            <person name="Lu T."/>
            <person name="Li C."/>
            <person name="Wu Y."/>
            <person name="Sun T."/>
            <person name="Lei H."/>
            <person name="Li T."/>
            <person name="Hu H."/>
            <person name="Guan J."/>
            <person name="Wu M."/>
            <person name="Zhang R."/>
            <person name="Zhou B."/>
            <person name="Chen Z."/>
            <person name="Chen L."/>
            <person name="Jin Z."/>
            <person name="Wang R."/>
            <person name="Yin H."/>
            <person name="Cai Z."/>
            <person name="Ren S."/>
            <person name="Lv G."/>
            <person name="Gu W."/>
            <person name="Zhu G."/>
            <person name="Tu Y."/>
            <person name="Jia J."/>
            <person name="Zhang Y."/>
            <person name="Chen J."/>
            <person name="Kang H."/>
            <person name="Chen X."/>
            <person name="Shao C."/>
            <person name="Sun Y."/>
            <person name="Hu Q."/>
            <person name="Zhang X."/>
            <person name="Zhang W."/>
            <person name="Wang L."/>
            <person name="Ding C."/>
            <person name="Sheng H."/>
            <person name="Gu J."/>
            <person name="Chen S."/>
            <person name="Ni L."/>
            <person name="Zhu F."/>
            <person name="Chen W."/>
            <person name="Lan L."/>
            <person name="Lai Y."/>
            <person name="Cheng Z."/>
            <person name="Gu M."/>
            <person name="Jiang J."/>
            <person name="Li J."/>
            <person name="Hong G."/>
            <person name="Xue Y."/>
            <person name="Han B."/>
        </authorList>
    </citation>
    <scope>NUCLEOTIDE SEQUENCE [LARGE SCALE GENOMIC DNA]</scope>
</reference>
<gene>
    <name evidence="3" type="primary">OSJNBa0035B13.2</name>
</gene>
<evidence type="ECO:0000259" key="2">
    <source>
        <dbReference type="Pfam" id="PF13966"/>
    </source>
</evidence>
<feature type="domain" description="Reverse transcriptase" evidence="1">
    <location>
        <begin position="148"/>
        <end position="236"/>
    </location>
</feature>
<protein>
    <submittedName>
        <fullName evidence="3">OSJNBa0035B13.2 protein</fullName>
    </submittedName>
</protein>
<dbReference type="PANTHER" id="PTHR33116:SF87">
    <property type="entry name" value="OS01G0158850 PROTEIN"/>
    <property type="match status" value="1"/>
</dbReference>
<accession>Q7XVU9</accession>
<dbReference type="Pfam" id="PF13966">
    <property type="entry name" value="zf-RVT"/>
    <property type="match status" value="1"/>
</dbReference>
<name>Q7XVU9_ORYSJ</name>
<evidence type="ECO:0000313" key="3">
    <source>
        <dbReference type="EMBL" id="CAD40429.1"/>
    </source>
</evidence>
<dbReference type="PANTHER" id="PTHR33116">
    <property type="entry name" value="REVERSE TRANSCRIPTASE ZINC-BINDING DOMAIN-CONTAINING PROTEIN-RELATED-RELATED"/>
    <property type="match status" value="1"/>
</dbReference>